<evidence type="ECO:0000313" key="3">
    <source>
        <dbReference type="Proteomes" id="UP000723714"/>
    </source>
</evidence>
<dbReference type="InterPro" id="IPR000182">
    <property type="entry name" value="GNAT_dom"/>
</dbReference>
<feature type="non-terminal residue" evidence="2">
    <location>
        <position position="1"/>
    </location>
</feature>
<dbReference type="PANTHER" id="PTHR43792">
    <property type="entry name" value="GNAT FAMILY, PUTATIVE (AFU_ORTHOLOGUE AFUA_3G00765)-RELATED-RELATED"/>
    <property type="match status" value="1"/>
</dbReference>
<dbReference type="RefSeq" id="WP_216242889.1">
    <property type="nucleotide sequence ID" value="NZ_JABACJ020000014.1"/>
</dbReference>
<name>A0ABS6D5W0_9FIRM</name>
<gene>
    <name evidence="2" type="ORF">HGO97_014115</name>
</gene>
<dbReference type="Proteomes" id="UP000723714">
    <property type="component" value="Unassembled WGS sequence"/>
</dbReference>
<evidence type="ECO:0000313" key="2">
    <source>
        <dbReference type="EMBL" id="MBU3876945.1"/>
    </source>
</evidence>
<reference evidence="2 3" key="1">
    <citation type="submission" date="2021-06" db="EMBL/GenBank/DDBJ databases">
        <title>Faecalicatena sp. nov. isolated from porcine feces.</title>
        <authorList>
            <person name="Oh B.S."/>
            <person name="Lee J.H."/>
        </authorList>
    </citation>
    <scope>NUCLEOTIDE SEQUENCE [LARGE SCALE GENOMIC DNA]</scope>
    <source>
        <strain evidence="2 3">AGMB00832</strain>
    </source>
</reference>
<protein>
    <submittedName>
        <fullName evidence="2">GNAT family N-acetyltransferase</fullName>
    </submittedName>
</protein>
<feature type="domain" description="N-acetyltransferase" evidence="1">
    <location>
        <begin position="17"/>
        <end position="165"/>
    </location>
</feature>
<evidence type="ECO:0000259" key="1">
    <source>
        <dbReference type="PROSITE" id="PS51186"/>
    </source>
</evidence>
<proteinExistence type="predicted"/>
<organism evidence="2 3">
    <name type="scientific">Faecalicatena faecalis</name>
    <dbReference type="NCBI Taxonomy" id="2726362"/>
    <lineage>
        <taxon>Bacteria</taxon>
        <taxon>Bacillati</taxon>
        <taxon>Bacillota</taxon>
        <taxon>Clostridia</taxon>
        <taxon>Lachnospirales</taxon>
        <taxon>Lachnospiraceae</taxon>
        <taxon>Faecalicatena</taxon>
    </lineage>
</organism>
<dbReference type="Pfam" id="PF13302">
    <property type="entry name" value="Acetyltransf_3"/>
    <property type="match status" value="1"/>
</dbReference>
<comment type="caution">
    <text evidence="2">The sequence shown here is derived from an EMBL/GenBank/DDBJ whole genome shotgun (WGS) entry which is preliminary data.</text>
</comment>
<sequence length="172" mass="20190">REGLWNPFFLYFIDSIMVISETIKCSIRLLIYSGNNTKGEKQPELLFEKQEKPTKSFHWGIVYKNDNKVIGEMWVYLIENNRMAKVAFRLSPAYQGNDLMAEALTGVVQFCFKNTELQRLWSDVHILNHASYKTMEKAGFMREGHIRQGKMVNTYCDYYLYGLLKSDIMSMQ</sequence>
<accession>A0ABS6D5W0</accession>
<dbReference type="EMBL" id="JABACJ020000014">
    <property type="protein sequence ID" value="MBU3876945.1"/>
    <property type="molecule type" value="Genomic_DNA"/>
</dbReference>
<keyword evidence="3" id="KW-1185">Reference proteome</keyword>
<dbReference type="InterPro" id="IPR051531">
    <property type="entry name" value="N-acetyltransferase"/>
</dbReference>
<dbReference type="PROSITE" id="PS51186">
    <property type="entry name" value="GNAT"/>
    <property type="match status" value="1"/>
</dbReference>